<comment type="caution">
    <text evidence="9">The sequence shown here is derived from an EMBL/GenBank/DDBJ whole genome shotgun (WGS) entry which is preliminary data.</text>
</comment>
<keyword evidence="5 8" id="KW-0812">Transmembrane</keyword>
<dbReference type="PANTHER" id="PTHR21461:SF69">
    <property type="entry name" value="GLYCOSYLTRANSFERASE FAMILY 92 PROTEIN"/>
    <property type="match status" value="1"/>
</dbReference>
<dbReference type="Pfam" id="PF01697">
    <property type="entry name" value="Glyco_transf_92"/>
    <property type="match status" value="1"/>
</dbReference>
<dbReference type="EMBL" id="JAWDGP010000204">
    <property type="protein sequence ID" value="KAK3802986.1"/>
    <property type="molecule type" value="Genomic_DNA"/>
</dbReference>
<evidence type="ECO:0000313" key="9">
    <source>
        <dbReference type="EMBL" id="KAK3802986.1"/>
    </source>
</evidence>
<keyword evidence="4 8" id="KW-0808">Transferase</keyword>
<evidence type="ECO:0000256" key="3">
    <source>
        <dbReference type="ARBA" id="ARBA00022676"/>
    </source>
</evidence>
<keyword evidence="7 8" id="KW-0472">Membrane</keyword>
<dbReference type="AlphaFoldDB" id="A0AAE1BCU6"/>
<evidence type="ECO:0000256" key="1">
    <source>
        <dbReference type="ARBA" id="ARBA00004167"/>
    </source>
</evidence>
<evidence type="ECO:0000256" key="4">
    <source>
        <dbReference type="ARBA" id="ARBA00022679"/>
    </source>
</evidence>
<dbReference type="GO" id="GO:0016757">
    <property type="term" value="F:glycosyltransferase activity"/>
    <property type="evidence" value="ECO:0007669"/>
    <property type="project" value="UniProtKB-UniRule"/>
</dbReference>
<sequence>MGVILRRLFPGTALTGVLVLCYIAISIGWKPKWESHNADDTDVKEEKQPSLRVVNPGETIQPHPLQIHISTVVSHADFPALGGFNLFLNGWARYREDVDFKCCLVRAGADGSLLPDVLTQVKAWMYHQFTMWIVDMQATEFSCSISRDQLSALGLDNFTHVALVENTCLEAPREVLPILFPRRVAGSVGVCLKVSYGALEATRVLEWMEYHRMMAVTSVFTYTWDLDPQAQTVFDYYARLGFLTAVPAHPPPSKEGPKRGFRRPRYEQQAWVDEVWAANDCKHRMSGLDYVIVMDIDEYIVPKRGLKTYHDVLEAAHNSNPGAGGFSFDSHVFLLNWGATRESPLHLGNFTLRTKTPNYSGFDQNSRWASMPGRTYFLLNNLVVPRKPFVTAPVPSDLYTLYHYRSCKVNWKGCDTRSRLEDKSMIQHELPLVERILALPNLGQLLYDDSAYVRKMRHWLDKRQKNASGV</sequence>
<evidence type="ECO:0000313" key="10">
    <source>
        <dbReference type="Proteomes" id="UP001283361"/>
    </source>
</evidence>
<comment type="similarity">
    <text evidence="2 8">Belongs to the glycosyltransferase 92 family.</text>
</comment>
<organism evidence="9 10">
    <name type="scientific">Elysia crispata</name>
    <name type="common">lettuce slug</name>
    <dbReference type="NCBI Taxonomy" id="231223"/>
    <lineage>
        <taxon>Eukaryota</taxon>
        <taxon>Metazoa</taxon>
        <taxon>Spiralia</taxon>
        <taxon>Lophotrochozoa</taxon>
        <taxon>Mollusca</taxon>
        <taxon>Gastropoda</taxon>
        <taxon>Heterobranchia</taxon>
        <taxon>Euthyneura</taxon>
        <taxon>Panpulmonata</taxon>
        <taxon>Sacoglossa</taxon>
        <taxon>Placobranchoidea</taxon>
        <taxon>Plakobranchidae</taxon>
        <taxon>Elysia</taxon>
    </lineage>
</organism>
<name>A0AAE1BCU6_9GAST</name>
<evidence type="ECO:0000256" key="6">
    <source>
        <dbReference type="ARBA" id="ARBA00022989"/>
    </source>
</evidence>
<keyword evidence="6 8" id="KW-1133">Transmembrane helix</keyword>
<keyword evidence="3 8" id="KW-0328">Glycosyltransferase</keyword>
<gene>
    <name evidence="9" type="ORF">RRG08_051741</name>
</gene>
<comment type="subcellular location">
    <subcellularLocation>
        <location evidence="1">Membrane</location>
        <topology evidence="1">Single-pass membrane protein</topology>
    </subcellularLocation>
</comment>
<dbReference type="GO" id="GO:0016020">
    <property type="term" value="C:membrane"/>
    <property type="evidence" value="ECO:0007669"/>
    <property type="project" value="UniProtKB-SubCell"/>
</dbReference>
<protein>
    <recommendedName>
        <fullName evidence="8">Glycosyltransferase family 92 protein</fullName>
        <ecNumber evidence="8">2.4.1.-</ecNumber>
    </recommendedName>
</protein>
<feature type="transmembrane region" description="Helical" evidence="8">
    <location>
        <begin position="12"/>
        <end position="29"/>
    </location>
</feature>
<proteinExistence type="inferred from homology"/>
<dbReference type="EC" id="2.4.1.-" evidence="8"/>
<accession>A0AAE1BCU6</accession>
<evidence type="ECO:0000256" key="5">
    <source>
        <dbReference type="ARBA" id="ARBA00022692"/>
    </source>
</evidence>
<evidence type="ECO:0000256" key="2">
    <source>
        <dbReference type="ARBA" id="ARBA00007647"/>
    </source>
</evidence>
<keyword evidence="10" id="KW-1185">Reference proteome</keyword>
<dbReference type="Proteomes" id="UP001283361">
    <property type="component" value="Unassembled WGS sequence"/>
</dbReference>
<dbReference type="GO" id="GO:0005737">
    <property type="term" value="C:cytoplasm"/>
    <property type="evidence" value="ECO:0007669"/>
    <property type="project" value="TreeGrafter"/>
</dbReference>
<reference evidence="9" key="1">
    <citation type="journal article" date="2023" name="G3 (Bethesda)">
        <title>A reference genome for the long-term kleptoplast-retaining sea slug Elysia crispata morphotype clarki.</title>
        <authorList>
            <person name="Eastman K.E."/>
            <person name="Pendleton A.L."/>
            <person name="Shaikh M.A."/>
            <person name="Suttiyut T."/>
            <person name="Ogas R."/>
            <person name="Tomko P."/>
            <person name="Gavelis G."/>
            <person name="Widhalm J.R."/>
            <person name="Wisecaver J.H."/>
        </authorList>
    </citation>
    <scope>NUCLEOTIDE SEQUENCE</scope>
    <source>
        <strain evidence="9">ECLA1</strain>
    </source>
</reference>
<dbReference type="PANTHER" id="PTHR21461">
    <property type="entry name" value="GLYCOSYLTRANSFERASE FAMILY 92 PROTEIN"/>
    <property type="match status" value="1"/>
</dbReference>
<dbReference type="InterPro" id="IPR008166">
    <property type="entry name" value="Glyco_transf_92"/>
</dbReference>
<evidence type="ECO:0000256" key="7">
    <source>
        <dbReference type="ARBA" id="ARBA00023136"/>
    </source>
</evidence>
<evidence type="ECO:0000256" key="8">
    <source>
        <dbReference type="RuleBase" id="RU366017"/>
    </source>
</evidence>